<dbReference type="Pfam" id="PF03323">
    <property type="entry name" value="GerA"/>
    <property type="match status" value="1"/>
</dbReference>
<evidence type="ECO:0000313" key="6">
    <source>
        <dbReference type="Proteomes" id="UP001596528"/>
    </source>
</evidence>
<dbReference type="EMBL" id="JBHTGQ010000027">
    <property type="protein sequence ID" value="MFC7750723.1"/>
    <property type="molecule type" value="Genomic_DNA"/>
</dbReference>
<organism evidence="5 6">
    <name type="scientific">Paenibacillus thermoaerophilus</name>
    <dbReference type="NCBI Taxonomy" id="1215385"/>
    <lineage>
        <taxon>Bacteria</taxon>
        <taxon>Bacillati</taxon>
        <taxon>Bacillota</taxon>
        <taxon>Bacilli</taxon>
        <taxon>Bacillales</taxon>
        <taxon>Paenibacillaceae</taxon>
        <taxon>Paenibacillus</taxon>
    </lineage>
</organism>
<evidence type="ECO:0000256" key="2">
    <source>
        <dbReference type="ARBA" id="ARBA00023136"/>
    </source>
</evidence>
<feature type="transmembrane region" description="Helical" evidence="4">
    <location>
        <begin position="307"/>
        <end position="326"/>
    </location>
</feature>
<feature type="region of interest" description="Disordered" evidence="3">
    <location>
        <begin position="505"/>
        <end position="530"/>
    </location>
</feature>
<accession>A0ABW2V643</accession>
<comment type="caution">
    <text evidence="5">The sequence shown here is derived from an EMBL/GenBank/DDBJ whole genome shotgun (WGS) entry which is preliminary data.</text>
</comment>
<dbReference type="RefSeq" id="WP_138789991.1">
    <property type="nucleotide sequence ID" value="NZ_JBHTGQ010000027.1"/>
</dbReference>
<keyword evidence="6" id="KW-1185">Reference proteome</keyword>
<dbReference type="InterPro" id="IPR004995">
    <property type="entry name" value="Spore_Ger"/>
</dbReference>
<keyword evidence="2 4" id="KW-0472">Membrane</keyword>
<name>A0ABW2V643_9BACL</name>
<keyword evidence="4" id="KW-0812">Transmembrane</keyword>
<comment type="similarity">
    <text evidence="1">Belongs to the GerABKA family.</text>
</comment>
<keyword evidence="4" id="KW-1133">Transmembrane helix</keyword>
<reference evidence="6" key="1">
    <citation type="journal article" date="2019" name="Int. J. Syst. Evol. Microbiol.">
        <title>The Global Catalogue of Microorganisms (GCM) 10K type strain sequencing project: providing services to taxonomists for standard genome sequencing and annotation.</title>
        <authorList>
            <consortium name="The Broad Institute Genomics Platform"/>
            <consortium name="The Broad Institute Genome Sequencing Center for Infectious Disease"/>
            <person name="Wu L."/>
            <person name="Ma J."/>
        </authorList>
    </citation>
    <scope>NUCLEOTIDE SEQUENCE [LARGE SCALE GENOMIC DNA]</scope>
    <source>
        <strain evidence="6">JCM 18657</strain>
    </source>
</reference>
<feature type="transmembrane region" description="Helical" evidence="4">
    <location>
        <begin position="385"/>
        <end position="411"/>
    </location>
</feature>
<evidence type="ECO:0000256" key="4">
    <source>
        <dbReference type="SAM" id="Phobius"/>
    </source>
</evidence>
<proteinExistence type="inferred from homology"/>
<dbReference type="PANTHER" id="PTHR22550">
    <property type="entry name" value="SPORE GERMINATION PROTEIN"/>
    <property type="match status" value="1"/>
</dbReference>
<dbReference type="PIRSF" id="PIRSF005690">
    <property type="entry name" value="GerBA"/>
    <property type="match status" value="1"/>
</dbReference>
<dbReference type="InterPro" id="IPR050768">
    <property type="entry name" value="UPF0353/GerABKA_families"/>
</dbReference>
<evidence type="ECO:0000256" key="3">
    <source>
        <dbReference type="SAM" id="MobiDB-lite"/>
    </source>
</evidence>
<protein>
    <submittedName>
        <fullName evidence="5">Spore germination protein</fullName>
    </submittedName>
</protein>
<sequence length="530" mass="58904">MEGVNQANDRRRGQARLSIDELKKVPLTGSIDDNRAYLEQLLSECSDAVIREFRIQSGPRALVVYIDGLAKTEAVDRTMQALMILEGGESDLERLIMTTLPVSQLNPTYNFGDLLANVLSGDTGLLVDGNASAMTMGYRDSEHRSVSEPETESVIRGPREGFTENLRTNTSMIRRKIRSPNLKMKPLIVGRETNTNIVVSYMDGIADPELVREVITRIESIRIDGVLETGYIEELIQDNGYSPFSQAQYTERPDTVAASLLEGRVAILVDGTPFVLLVPIVFWQWFQASEDYYERFMIGTLLRILRLIFFVVALTTPAIYIAVTTYHQEMIPTNLLLSIATSREPIPFPAVVEAMIMEVAFEALREAGIRLPRTVGQAVSILGALVVGQAAVQAGIVSAAMVIVVSLTGIASFTLPRFNGAISIRMLRFPLMILAAAFGLMGIVIGGLLILGHMAKLRSFGIPFLSPVSPLHVKDLKDVIYRAPWWNMRDRPRFLRGGDKRRFGRKVSDRMGKGKKPFRTTVKQGERDEN</sequence>
<dbReference type="PANTHER" id="PTHR22550:SF5">
    <property type="entry name" value="LEUCINE ZIPPER PROTEIN 4"/>
    <property type="match status" value="1"/>
</dbReference>
<dbReference type="Proteomes" id="UP001596528">
    <property type="component" value="Unassembled WGS sequence"/>
</dbReference>
<feature type="transmembrane region" description="Helical" evidence="4">
    <location>
        <begin position="265"/>
        <end position="286"/>
    </location>
</feature>
<gene>
    <name evidence="5" type="ORF">ACFQWB_12420</name>
</gene>
<evidence type="ECO:0000313" key="5">
    <source>
        <dbReference type="EMBL" id="MFC7750723.1"/>
    </source>
</evidence>
<evidence type="ECO:0000256" key="1">
    <source>
        <dbReference type="ARBA" id="ARBA00005278"/>
    </source>
</evidence>
<feature type="transmembrane region" description="Helical" evidence="4">
    <location>
        <begin position="431"/>
        <end position="451"/>
    </location>
</feature>